<keyword evidence="4 5" id="KW-0408">Iron</keyword>
<dbReference type="Pfam" id="PF00067">
    <property type="entry name" value="p450"/>
    <property type="match status" value="1"/>
</dbReference>
<keyword evidence="5" id="KW-0349">Heme</keyword>
<accession>A0A8T1WF69</accession>
<evidence type="ECO:0000256" key="2">
    <source>
        <dbReference type="ARBA" id="ARBA00022723"/>
    </source>
</evidence>
<dbReference type="GO" id="GO:0005506">
    <property type="term" value="F:iron ion binding"/>
    <property type="evidence" value="ECO:0007669"/>
    <property type="project" value="InterPro"/>
</dbReference>
<dbReference type="OrthoDB" id="1470350at2759"/>
<dbReference type="InterPro" id="IPR017972">
    <property type="entry name" value="Cyt_P450_CS"/>
</dbReference>
<keyword evidence="7" id="KW-1185">Reference proteome</keyword>
<keyword evidence="5" id="KW-0503">Monooxygenase</keyword>
<evidence type="ECO:0000256" key="5">
    <source>
        <dbReference type="RuleBase" id="RU000461"/>
    </source>
</evidence>
<name>A0A8T1WF69_9STRA</name>
<evidence type="ECO:0000256" key="1">
    <source>
        <dbReference type="ARBA" id="ARBA00010617"/>
    </source>
</evidence>
<dbReference type="CDD" id="cd11064">
    <property type="entry name" value="CYP86A"/>
    <property type="match status" value="1"/>
</dbReference>
<sequence>MLSPSTEFTHPVVLGLVAAAAGGALLTLSNSFAVDADSGDEEPAEKRKPVPYLPGAHPLLGHTLLMARNLDRFPDWLAETSVARNGAPFVLRQPGKNDWLFSARPEDFEQILRVHFDTFVKGPQVRELLDDFMGENIVIINGHRWKFQRKALVNLFTARALRDHMMPVVHKCALALQRVLAKAATEGDVIDVHHVMGRFTLETFAEIEFGAQLGLLESGQEHAFETAIDDANHISLERFAVPMWVWKLKRWLNVGSERRLREDMDVISSFVTSCISGAIERRKQRLEAAARGEPVGPVAKDIVSILLDSEDTTGEPVLPKDVFNISLAGVLAGKDTTGDATSWLMHLLHENPRVENKLRTELLAQIPKLAVDESYVPSMEELDAVTYLEATIRESLRLKPPAPCVTQHCTQDTVFPDGTFVAKGTDTTLLYHASALLPSVWGPDAAVFKPERFLDEKDPLIVLPPLKFIAFSAGPRKCVGRKLAMIEMKVVTACLVSRFHLAELPGQDIRGTMGISLGMKYGMKVTVEPTPGVAARA</sequence>
<dbReference type="InterPro" id="IPR001128">
    <property type="entry name" value="Cyt_P450"/>
</dbReference>
<keyword evidence="3 5" id="KW-0560">Oxidoreductase</keyword>
<reference evidence="6" key="1">
    <citation type="submission" date="2021-02" db="EMBL/GenBank/DDBJ databases">
        <authorList>
            <person name="Palmer J.M."/>
        </authorList>
    </citation>
    <scope>NUCLEOTIDE SEQUENCE</scope>
    <source>
        <strain evidence="6">SCRP734</strain>
    </source>
</reference>
<dbReference type="GO" id="GO:0016705">
    <property type="term" value="F:oxidoreductase activity, acting on paired donors, with incorporation or reduction of molecular oxygen"/>
    <property type="evidence" value="ECO:0007669"/>
    <property type="project" value="InterPro"/>
</dbReference>
<dbReference type="Proteomes" id="UP000694044">
    <property type="component" value="Unassembled WGS sequence"/>
</dbReference>
<evidence type="ECO:0000256" key="3">
    <source>
        <dbReference type="ARBA" id="ARBA00023002"/>
    </source>
</evidence>
<dbReference type="EMBL" id="JAGDFM010000029">
    <property type="protein sequence ID" value="KAG7390663.1"/>
    <property type="molecule type" value="Genomic_DNA"/>
</dbReference>
<comment type="caution">
    <text evidence="6">The sequence shown here is derived from an EMBL/GenBank/DDBJ whole genome shotgun (WGS) entry which is preliminary data.</text>
</comment>
<dbReference type="GO" id="GO:0020037">
    <property type="term" value="F:heme binding"/>
    <property type="evidence" value="ECO:0007669"/>
    <property type="project" value="InterPro"/>
</dbReference>
<comment type="similarity">
    <text evidence="1 5">Belongs to the cytochrome P450 family.</text>
</comment>
<dbReference type="PROSITE" id="PS00086">
    <property type="entry name" value="CYTOCHROME_P450"/>
    <property type="match status" value="1"/>
</dbReference>
<dbReference type="PANTHER" id="PTHR24296">
    <property type="entry name" value="CYTOCHROME P450"/>
    <property type="match status" value="1"/>
</dbReference>
<organism evidence="6 7">
    <name type="scientific">Phytophthora pseudosyringae</name>
    <dbReference type="NCBI Taxonomy" id="221518"/>
    <lineage>
        <taxon>Eukaryota</taxon>
        <taxon>Sar</taxon>
        <taxon>Stramenopiles</taxon>
        <taxon>Oomycota</taxon>
        <taxon>Peronosporomycetes</taxon>
        <taxon>Peronosporales</taxon>
        <taxon>Peronosporaceae</taxon>
        <taxon>Phytophthora</taxon>
    </lineage>
</organism>
<proteinExistence type="inferred from homology"/>
<evidence type="ECO:0000256" key="4">
    <source>
        <dbReference type="ARBA" id="ARBA00023004"/>
    </source>
</evidence>
<dbReference type="AlphaFoldDB" id="A0A8T1WF69"/>
<evidence type="ECO:0000313" key="7">
    <source>
        <dbReference type="Proteomes" id="UP000694044"/>
    </source>
</evidence>
<dbReference type="GO" id="GO:0004497">
    <property type="term" value="F:monooxygenase activity"/>
    <property type="evidence" value="ECO:0007669"/>
    <property type="project" value="UniProtKB-KW"/>
</dbReference>
<protein>
    <recommendedName>
        <fullName evidence="8">Cytochrome P450</fullName>
    </recommendedName>
</protein>
<gene>
    <name evidence="6" type="ORF">PHYPSEUDO_007125</name>
</gene>
<keyword evidence="2 5" id="KW-0479">Metal-binding</keyword>
<evidence type="ECO:0008006" key="8">
    <source>
        <dbReference type="Google" id="ProtNLM"/>
    </source>
</evidence>
<evidence type="ECO:0000313" key="6">
    <source>
        <dbReference type="EMBL" id="KAG7390663.1"/>
    </source>
</evidence>